<keyword evidence="1" id="KW-1133">Transmembrane helix</keyword>
<protein>
    <submittedName>
        <fullName evidence="4">VanZ family protein</fullName>
    </submittedName>
    <submittedName>
        <fullName evidence="3">VanZ like family protein</fullName>
    </submittedName>
</protein>
<feature type="transmembrane region" description="Helical" evidence="1">
    <location>
        <begin position="51"/>
        <end position="69"/>
    </location>
</feature>
<reference evidence="3 6" key="2">
    <citation type="submission" date="2016-11" db="EMBL/GenBank/DDBJ databases">
        <title>Genomic analysis of Caldithrix abyssi and proposal of a novel bacterial phylum Caldithrichaeota.</title>
        <authorList>
            <person name="Kublanov I."/>
            <person name="Sigalova O."/>
            <person name="Gavrilov S."/>
            <person name="Lebedinsky A."/>
            <person name="Ivanova N."/>
            <person name="Daum C."/>
            <person name="Reddy T."/>
            <person name="Klenk H.P."/>
            <person name="Goker M."/>
            <person name="Reva O."/>
            <person name="Miroshnichenko M."/>
            <person name="Kyprides N."/>
            <person name="Woyke T."/>
            <person name="Gelfand M."/>
        </authorList>
    </citation>
    <scope>NUCLEOTIDE SEQUENCE [LARGE SCALE GENOMIC DNA]</scope>
    <source>
        <strain evidence="3 6">LF13</strain>
    </source>
</reference>
<organism evidence="4 5">
    <name type="scientific">Caldithrix abyssi DSM 13497</name>
    <dbReference type="NCBI Taxonomy" id="880073"/>
    <lineage>
        <taxon>Bacteria</taxon>
        <taxon>Pseudomonadati</taxon>
        <taxon>Calditrichota</taxon>
        <taxon>Calditrichia</taxon>
        <taxon>Calditrichales</taxon>
        <taxon>Calditrichaceae</taxon>
        <taxon>Caldithrix</taxon>
    </lineage>
</organism>
<dbReference type="PANTHER" id="PTHR28008:SF1">
    <property type="entry name" value="DOMAIN PROTEIN, PUTATIVE (AFU_ORTHOLOGUE AFUA_3G10980)-RELATED"/>
    <property type="match status" value="1"/>
</dbReference>
<dbReference type="PANTHER" id="PTHR28008">
    <property type="entry name" value="DOMAIN PROTEIN, PUTATIVE (AFU_ORTHOLOGUE AFUA_3G10980)-RELATED"/>
    <property type="match status" value="1"/>
</dbReference>
<dbReference type="Proteomes" id="UP000183868">
    <property type="component" value="Chromosome"/>
</dbReference>
<name>H1XSD4_CALAY</name>
<keyword evidence="1" id="KW-0812">Transmembrane</keyword>
<dbReference type="PaxDb" id="880073-Calab_1729"/>
<dbReference type="AlphaFoldDB" id="H1XSD4"/>
<evidence type="ECO:0000256" key="1">
    <source>
        <dbReference type="SAM" id="Phobius"/>
    </source>
</evidence>
<feature type="transmembrane region" description="Helical" evidence="1">
    <location>
        <begin position="81"/>
        <end position="97"/>
    </location>
</feature>
<dbReference type="InterPro" id="IPR006976">
    <property type="entry name" value="VanZ-like"/>
</dbReference>
<dbReference type="EMBL" id="CM001402">
    <property type="protein sequence ID" value="EHO41346.1"/>
    <property type="molecule type" value="Genomic_DNA"/>
</dbReference>
<feature type="domain" description="VanZ-like" evidence="2">
    <location>
        <begin position="45"/>
        <end position="127"/>
    </location>
</feature>
<sequence length="139" mass="16139">MFVPDKNEASMNGNRLNAHLPWILLMILITIQSSMSGFKMPPLGLQIEDKLMHFFVFGILGWLLIRGMSLETQPWLHKNRVLVTLVIAILFAISDEWHQSLNLQRDADILDLLADILGIFYFTYLFKRKQNKMRAVNSH</sequence>
<proteinExistence type="predicted"/>
<evidence type="ECO:0000259" key="2">
    <source>
        <dbReference type="Pfam" id="PF04892"/>
    </source>
</evidence>
<dbReference type="RefSeq" id="WP_006928444.1">
    <property type="nucleotide sequence ID" value="NZ_CM001402.1"/>
</dbReference>
<dbReference type="InParanoid" id="H1XSD4"/>
<dbReference type="Proteomes" id="UP000004671">
    <property type="component" value="Chromosome"/>
</dbReference>
<keyword evidence="1" id="KW-0472">Membrane</keyword>
<evidence type="ECO:0000313" key="3">
    <source>
        <dbReference type="EMBL" id="APF17211.1"/>
    </source>
</evidence>
<dbReference type="Pfam" id="PF04892">
    <property type="entry name" value="VanZ"/>
    <property type="match status" value="1"/>
</dbReference>
<dbReference type="KEGG" id="caby:Cabys_460"/>
<reference evidence="4 5" key="1">
    <citation type="submission" date="2011-09" db="EMBL/GenBank/DDBJ databases">
        <title>The permanent draft genome of Caldithrix abyssi DSM 13497.</title>
        <authorList>
            <consortium name="US DOE Joint Genome Institute (JGI-PGF)"/>
            <person name="Lucas S."/>
            <person name="Han J."/>
            <person name="Lapidus A."/>
            <person name="Bruce D."/>
            <person name="Goodwin L."/>
            <person name="Pitluck S."/>
            <person name="Peters L."/>
            <person name="Kyrpides N."/>
            <person name="Mavromatis K."/>
            <person name="Ivanova N."/>
            <person name="Mikhailova N."/>
            <person name="Chertkov O."/>
            <person name="Detter J.C."/>
            <person name="Tapia R."/>
            <person name="Han C."/>
            <person name="Land M."/>
            <person name="Hauser L."/>
            <person name="Markowitz V."/>
            <person name="Cheng J.-F."/>
            <person name="Hugenholtz P."/>
            <person name="Woyke T."/>
            <person name="Wu D."/>
            <person name="Spring S."/>
            <person name="Brambilla E."/>
            <person name="Klenk H.-P."/>
            <person name="Eisen J.A."/>
        </authorList>
    </citation>
    <scope>NUCLEOTIDE SEQUENCE [LARGE SCALE GENOMIC DNA]</scope>
    <source>
        <strain evidence="4 5">DSM 13497</strain>
    </source>
</reference>
<evidence type="ECO:0000313" key="6">
    <source>
        <dbReference type="Proteomes" id="UP000183868"/>
    </source>
</evidence>
<gene>
    <name evidence="3" type="primary">vanZ</name>
    <name evidence="3" type="ORF">Cabys_460</name>
    <name evidence="4" type="ORF">Calab_1729</name>
</gene>
<dbReference type="eggNOG" id="COG5652">
    <property type="taxonomic scope" value="Bacteria"/>
</dbReference>
<dbReference type="EMBL" id="CP018099">
    <property type="protein sequence ID" value="APF17211.1"/>
    <property type="molecule type" value="Genomic_DNA"/>
</dbReference>
<dbReference type="NCBIfam" id="NF037970">
    <property type="entry name" value="vanZ_1"/>
    <property type="match status" value="1"/>
</dbReference>
<dbReference type="HOGENOM" id="CLU_096028_5_2_0"/>
<evidence type="ECO:0000313" key="5">
    <source>
        <dbReference type="Proteomes" id="UP000004671"/>
    </source>
</evidence>
<keyword evidence="5" id="KW-1185">Reference proteome</keyword>
<feature type="transmembrane region" description="Helical" evidence="1">
    <location>
        <begin position="20"/>
        <end position="39"/>
    </location>
</feature>
<dbReference type="OrthoDB" id="291892at2"/>
<evidence type="ECO:0000313" key="4">
    <source>
        <dbReference type="EMBL" id="EHO41346.1"/>
    </source>
</evidence>
<dbReference type="STRING" id="880073.Cabys_460"/>
<feature type="transmembrane region" description="Helical" evidence="1">
    <location>
        <begin position="109"/>
        <end position="126"/>
    </location>
</feature>
<accession>H1XSD4</accession>